<feature type="transmembrane region" description="Helical" evidence="6">
    <location>
        <begin position="264"/>
        <end position="283"/>
    </location>
</feature>
<feature type="transmembrane region" description="Helical" evidence="6">
    <location>
        <begin position="171"/>
        <end position="194"/>
    </location>
</feature>
<reference evidence="9" key="1">
    <citation type="submission" date="2016-01" db="EMBL/GenBank/DDBJ databases">
        <authorList>
            <person name="Peeters C."/>
        </authorList>
    </citation>
    <scope>NUCLEOTIDE SEQUENCE [LARGE SCALE GENOMIC DNA]</scope>
</reference>
<sequence>MRAGHTASMNTNSSSQAVWRHPSRTTGAWPFLLGCALLGTIGVFLHEAHADPLTATWFRCAFGLLGMSAWVIVRRQTRFLRLTRTTGPWVLAASMLMVVSWALFFSAVERISAGVAIVLFHVQPMWVLLLASVLLKETIGAQRFAAVAVAMFGLVLATGIVGHAAEGSKDAGGYWIGVVACIAGSLCMACVTLIAKRLRGMPAGTLAWWQCAVGTLALWVWPMEQGWPAWGVSWIWLAGLGVIHTGLAYTLMYLGMARLDTARIAVFQFVYPAVAIVIDWLYFDQRLSGLQLAGIAVMSVAIGVAERRPAA</sequence>
<dbReference type="InterPro" id="IPR000620">
    <property type="entry name" value="EamA_dom"/>
</dbReference>
<evidence type="ECO:0000259" key="7">
    <source>
        <dbReference type="Pfam" id="PF00892"/>
    </source>
</evidence>
<feature type="transmembrane region" description="Helical" evidence="6">
    <location>
        <begin position="234"/>
        <end position="252"/>
    </location>
</feature>
<keyword evidence="4 6" id="KW-1133">Transmembrane helix</keyword>
<name>A0A158J6N2_CABCO</name>
<evidence type="ECO:0000256" key="3">
    <source>
        <dbReference type="ARBA" id="ARBA00022692"/>
    </source>
</evidence>
<evidence type="ECO:0000256" key="5">
    <source>
        <dbReference type="ARBA" id="ARBA00023136"/>
    </source>
</evidence>
<feature type="transmembrane region" description="Helical" evidence="6">
    <location>
        <begin position="27"/>
        <end position="44"/>
    </location>
</feature>
<organism evidence="8 9">
    <name type="scientific">Caballeronia cordobensis</name>
    <name type="common">Burkholderia cordobensis</name>
    <dbReference type="NCBI Taxonomy" id="1353886"/>
    <lineage>
        <taxon>Bacteria</taxon>
        <taxon>Pseudomonadati</taxon>
        <taxon>Pseudomonadota</taxon>
        <taxon>Betaproteobacteria</taxon>
        <taxon>Burkholderiales</taxon>
        <taxon>Burkholderiaceae</taxon>
        <taxon>Caballeronia</taxon>
    </lineage>
</organism>
<evidence type="ECO:0000256" key="1">
    <source>
        <dbReference type="ARBA" id="ARBA00004141"/>
    </source>
</evidence>
<dbReference type="Proteomes" id="UP000054740">
    <property type="component" value="Unassembled WGS sequence"/>
</dbReference>
<evidence type="ECO:0000256" key="2">
    <source>
        <dbReference type="ARBA" id="ARBA00007362"/>
    </source>
</evidence>
<dbReference type="EMBL" id="FCNY02000020">
    <property type="protein sequence ID" value="SAL63990.1"/>
    <property type="molecule type" value="Genomic_DNA"/>
</dbReference>
<proteinExistence type="inferred from homology"/>
<dbReference type="InterPro" id="IPR037185">
    <property type="entry name" value="EmrE-like"/>
</dbReference>
<evidence type="ECO:0000313" key="8">
    <source>
        <dbReference type="EMBL" id="SAL63990.1"/>
    </source>
</evidence>
<dbReference type="InterPro" id="IPR050638">
    <property type="entry name" value="AA-Vitamin_Transporters"/>
</dbReference>
<gene>
    <name evidence="8" type="ORF">AWB70_05914</name>
</gene>
<feature type="transmembrane region" description="Helical" evidence="6">
    <location>
        <begin position="289"/>
        <end position="305"/>
    </location>
</feature>
<dbReference type="GO" id="GO:0016020">
    <property type="term" value="C:membrane"/>
    <property type="evidence" value="ECO:0007669"/>
    <property type="project" value="UniProtKB-SubCell"/>
</dbReference>
<feature type="transmembrane region" description="Helical" evidence="6">
    <location>
        <begin position="144"/>
        <end position="165"/>
    </location>
</feature>
<dbReference type="SUPFAM" id="SSF103481">
    <property type="entry name" value="Multidrug resistance efflux transporter EmrE"/>
    <property type="match status" value="2"/>
</dbReference>
<evidence type="ECO:0000256" key="4">
    <source>
        <dbReference type="ARBA" id="ARBA00022989"/>
    </source>
</evidence>
<comment type="subcellular location">
    <subcellularLocation>
        <location evidence="1">Membrane</location>
        <topology evidence="1">Multi-pass membrane protein</topology>
    </subcellularLocation>
</comment>
<dbReference type="AlphaFoldDB" id="A0A158J6N2"/>
<feature type="transmembrane region" description="Helical" evidence="6">
    <location>
        <begin position="56"/>
        <end position="73"/>
    </location>
</feature>
<feature type="domain" description="EamA" evidence="7">
    <location>
        <begin position="27"/>
        <end position="157"/>
    </location>
</feature>
<dbReference type="Pfam" id="PF00892">
    <property type="entry name" value="EamA"/>
    <property type="match status" value="2"/>
</dbReference>
<dbReference type="PROSITE" id="PS51257">
    <property type="entry name" value="PROKAR_LIPOPROTEIN"/>
    <property type="match status" value="1"/>
</dbReference>
<keyword evidence="9" id="KW-1185">Reference proteome</keyword>
<evidence type="ECO:0000313" key="9">
    <source>
        <dbReference type="Proteomes" id="UP000054740"/>
    </source>
</evidence>
<keyword evidence="3 6" id="KW-0812">Transmembrane</keyword>
<feature type="transmembrane region" description="Helical" evidence="6">
    <location>
        <begin position="111"/>
        <end position="135"/>
    </location>
</feature>
<evidence type="ECO:0000256" key="6">
    <source>
        <dbReference type="SAM" id="Phobius"/>
    </source>
</evidence>
<accession>A0A158J6N2</accession>
<feature type="transmembrane region" description="Helical" evidence="6">
    <location>
        <begin position="85"/>
        <end position="105"/>
    </location>
</feature>
<dbReference type="PANTHER" id="PTHR32322:SF2">
    <property type="entry name" value="EAMA DOMAIN-CONTAINING PROTEIN"/>
    <property type="match status" value="1"/>
</dbReference>
<feature type="transmembrane region" description="Helical" evidence="6">
    <location>
        <begin position="206"/>
        <end position="222"/>
    </location>
</feature>
<feature type="domain" description="EamA" evidence="7">
    <location>
        <begin position="176"/>
        <end position="302"/>
    </location>
</feature>
<dbReference type="PANTHER" id="PTHR32322">
    <property type="entry name" value="INNER MEMBRANE TRANSPORTER"/>
    <property type="match status" value="1"/>
</dbReference>
<keyword evidence="5 6" id="KW-0472">Membrane</keyword>
<comment type="similarity">
    <text evidence="2">Belongs to the EamA transporter family.</text>
</comment>
<protein>
    <submittedName>
        <fullName evidence="8">Integral membrane protein</fullName>
    </submittedName>
</protein>